<accession>A0A9Q0JNJ9</accession>
<dbReference type="AlphaFoldDB" id="A0A9Q0JNJ9"/>
<gene>
    <name evidence="2" type="ORF">Tsubulata_049543</name>
</gene>
<dbReference type="GO" id="GO:0072699">
    <property type="term" value="P:protein localization to cortical microtubule cytoskeleton"/>
    <property type="evidence" value="ECO:0007669"/>
    <property type="project" value="TreeGrafter"/>
</dbReference>
<evidence type="ECO:0000256" key="1">
    <source>
        <dbReference type="ARBA" id="ARBA00023054"/>
    </source>
</evidence>
<comment type="caution">
    <text evidence="2">The sequence shown here is derived from an EMBL/GenBank/DDBJ whole genome shotgun (WGS) entry which is preliminary data.</text>
</comment>
<dbReference type="PANTHER" id="PTHR31342">
    <property type="entry name" value="PROTEIN CHUP1, CHLOROPLASTIC"/>
    <property type="match status" value="1"/>
</dbReference>
<sequence length="106" mass="11939">MAAWGIPIDWMLDSGIVSKIKQGSKRLAKIYMERVVRELKLRRNRDRESNQEGLLLEGVRFAYRAHQVAGGLDSETLCAFEEMRRHFAGHLQGGSRDLIAAAIPSS</sequence>
<dbReference type="PANTHER" id="PTHR31342:SF43">
    <property type="entry name" value="F11A17.16"/>
    <property type="match status" value="1"/>
</dbReference>
<dbReference type="OrthoDB" id="851268at2759"/>
<proteinExistence type="predicted"/>
<keyword evidence="3" id="KW-1185">Reference proteome</keyword>
<name>A0A9Q0JNJ9_9ROSI</name>
<dbReference type="Proteomes" id="UP001141552">
    <property type="component" value="Unassembled WGS sequence"/>
</dbReference>
<protein>
    <submittedName>
        <fullName evidence="2">Uncharacterized protein</fullName>
    </submittedName>
</protein>
<dbReference type="GO" id="GO:0055028">
    <property type="term" value="C:cortical microtubule"/>
    <property type="evidence" value="ECO:0007669"/>
    <property type="project" value="TreeGrafter"/>
</dbReference>
<keyword evidence="1" id="KW-0175">Coiled coil</keyword>
<dbReference type="InterPro" id="IPR040265">
    <property type="entry name" value="CHUP1/IPGA1-like"/>
</dbReference>
<organism evidence="2 3">
    <name type="scientific">Turnera subulata</name>
    <dbReference type="NCBI Taxonomy" id="218843"/>
    <lineage>
        <taxon>Eukaryota</taxon>
        <taxon>Viridiplantae</taxon>
        <taxon>Streptophyta</taxon>
        <taxon>Embryophyta</taxon>
        <taxon>Tracheophyta</taxon>
        <taxon>Spermatophyta</taxon>
        <taxon>Magnoliopsida</taxon>
        <taxon>eudicotyledons</taxon>
        <taxon>Gunneridae</taxon>
        <taxon>Pentapetalae</taxon>
        <taxon>rosids</taxon>
        <taxon>fabids</taxon>
        <taxon>Malpighiales</taxon>
        <taxon>Passifloraceae</taxon>
        <taxon>Turnera</taxon>
    </lineage>
</organism>
<reference evidence="2" key="2">
    <citation type="journal article" date="2023" name="Plants (Basel)">
        <title>Annotation of the Turnera subulata (Passifloraceae) Draft Genome Reveals the S-Locus Evolved after the Divergence of Turneroideae from Passifloroideae in a Stepwise Manner.</title>
        <authorList>
            <person name="Henning P.M."/>
            <person name="Roalson E.H."/>
            <person name="Mir W."/>
            <person name="McCubbin A.G."/>
            <person name="Shore J.S."/>
        </authorList>
    </citation>
    <scope>NUCLEOTIDE SEQUENCE</scope>
    <source>
        <strain evidence="2">F60SS</strain>
    </source>
</reference>
<evidence type="ECO:0000313" key="2">
    <source>
        <dbReference type="EMBL" id="KAJ4848249.1"/>
    </source>
</evidence>
<dbReference type="EMBL" id="JAKUCV010000953">
    <property type="protein sequence ID" value="KAJ4848249.1"/>
    <property type="molecule type" value="Genomic_DNA"/>
</dbReference>
<evidence type="ECO:0000313" key="3">
    <source>
        <dbReference type="Proteomes" id="UP001141552"/>
    </source>
</evidence>
<reference evidence="2" key="1">
    <citation type="submission" date="2022-02" db="EMBL/GenBank/DDBJ databases">
        <authorList>
            <person name="Henning P.M."/>
            <person name="McCubbin A.G."/>
            <person name="Shore J.S."/>
        </authorList>
    </citation>
    <scope>NUCLEOTIDE SEQUENCE</scope>
    <source>
        <strain evidence="2">F60SS</strain>
        <tissue evidence="2">Leaves</tissue>
    </source>
</reference>